<dbReference type="Pfam" id="PF13466">
    <property type="entry name" value="STAS_2"/>
    <property type="match status" value="1"/>
</dbReference>
<dbReference type="OrthoDB" id="5900662at2"/>
<dbReference type="EMBL" id="MJMI01000143">
    <property type="protein sequence ID" value="OLQ85267.1"/>
    <property type="molecule type" value="Genomic_DNA"/>
</dbReference>
<dbReference type="PANTHER" id="PTHR35849">
    <property type="entry name" value="BLR2341 PROTEIN"/>
    <property type="match status" value="1"/>
</dbReference>
<feature type="domain" description="STAS" evidence="1">
    <location>
        <begin position="17"/>
        <end position="103"/>
    </location>
</feature>
<dbReference type="EMBL" id="RKIK01000080">
    <property type="protein sequence ID" value="ROV58377.1"/>
    <property type="molecule type" value="Genomic_DNA"/>
</dbReference>
<organism evidence="3 6">
    <name type="scientific">Vibrio ponticus</name>
    <dbReference type="NCBI Taxonomy" id="265668"/>
    <lineage>
        <taxon>Bacteria</taxon>
        <taxon>Pseudomonadati</taxon>
        <taxon>Pseudomonadota</taxon>
        <taxon>Gammaproteobacteria</taxon>
        <taxon>Vibrionales</taxon>
        <taxon>Vibrionaceae</taxon>
        <taxon>Vibrio</taxon>
    </lineage>
</organism>
<evidence type="ECO:0000313" key="6">
    <source>
        <dbReference type="Proteomes" id="UP000278792"/>
    </source>
</evidence>
<evidence type="ECO:0000313" key="3">
    <source>
        <dbReference type="EMBL" id="ROV58377.1"/>
    </source>
</evidence>
<dbReference type="EMBL" id="RKIK01000005">
    <property type="protein sequence ID" value="ROV61799.1"/>
    <property type="molecule type" value="Genomic_DNA"/>
</dbReference>
<dbReference type="SUPFAM" id="SSF52091">
    <property type="entry name" value="SpoIIaa-like"/>
    <property type="match status" value="1"/>
</dbReference>
<evidence type="ECO:0000313" key="5">
    <source>
        <dbReference type="Proteomes" id="UP000186206"/>
    </source>
</evidence>
<dbReference type="InterPro" id="IPR058548">
    <property type="entry name" value="MlaB-like_STAS"/>
</dbReference>
<evidence type="ECO:0000259" key="1">
    <source>
        <dbReference type="PROSITE" id="PS50801"/>
    </source>
</evidence>
<dbReference type="InterPro" id="IPR002645">
    <property type="entry name" value="STAS_dom"/>
</dbReference>
<proteinExistence type="predicted"/>
<reference evidence="2 5" key="1">
    <citation type="submission" date="2016-09" db="EMBL/GenBank/DDBJ databases">
        <title>Genomic Taxonomy of the Vibrionaceae.</title>
        <authorList>
            <person name="Gonzalez-Castillo A."/>
            <person name="Gomez-Gil B."/>
            <person name="Enciso-Ibarra K."/>
        </authorList>
    </citation>
    <scope>NUCLEOTIDE SEQUENCE [LARGE SCALE GENOMIC DNA]</scope>
    <source>
        <strain evidence="2 5">CAIM 1731</strain>
    </source>
</reference>
<protein>
    <submittedName>
        <fullName evidence="2">NTP-binding protein</fullName>
    </submittedName>
    <submittedName>
        <fullName evidence="3">STAS domain-containing protein</fullName>
    </submittedName>
</protein>
<dbReference type="InterPro" id="IPR036513">
    <property type="entry name" value="STAS_dom_sf"/>
</dbReference>
<dbReference type="Gene3D" id="3.30.750.24">
    <property type="entry name" value="STAS domain"/>
    <property type="match status" value="1"/>
</dbReference>
<sequence>MITHSQWQSSDVNSGALIGALNRDTVPELWNQLKLWQPTQAELEISLAGVERVDSAGMVMLIHLLEHAKKQNCHIMLSFVPTQLSTLLALSNVDKYIAEHIKI</sequence>
<accession>A0A3N3DV63</accession>
<reference evidence="3 6" key="2">
    <citation type="submission" date="2018-11" db="EMBL/GenBank/DDBJ databases">
        <title>Vibrio ponticus strain CAIM 1751 pathogenic for the snapper Lutjanus guttatus.</title>
        <authorList>
            <person name="Soto-Rodriguez S."/>
            <person name="Lozano-Olvera R."/>
            <person name="Gomez-Gil B."/>
        </authorList>
    </citation>
    <scope>NUCLEOTIDE SEQUENCE [LARGE SCALE GENOMIC DNA]</scope>
    <source>
        <strain evidence="3 6">CAIM 1751</strain>
    </source>
</reference>
<evidence type="ECO:0000313" key="4">
    <source>
        <dbReference type="EMBL" id="ROV61799.1"/>
    </source>
</evidence>
<keyword evidence="5" id="KW-1185">Reference proteome</keyword>
<name>A0A3N3DV63_9VIBR</name>
<evidence type="ECO:0000313" key="2">
    <source>
        <dbReference type="EMBL" id="OLQ85267.1"/>
    </source>
</evidence>
<comment type="caution">
    <text evidence="3">The sequence shown here is derived from an EMBL/GenBank/DDBJ whole genome shotgun (WGS) entry which is preliminary data.</text>
</comment>
<dbReference type="CDD" id="cd07043">
    <property type="entry name" value="STAS_anti-anti-sigma_factors"/>
    <property type="match status" value="1"/>
</dbReference>
<dbReference type="AlphaFoldDB" id="A0A3N3DV63"/>
<dbReference type="RefSeq" id="WP_075652423.1">
    <property type="nucleotide sequence ID" value="NZ_AP019657.1"/>
</dbReference>
<dbReference type="InterPro" id="IPR052746">
    <property type="entry name" value="MlaB_ABC_Transporter"/>
</dbReference>
<dbReference type="PANTHER" id="PTHR35849:SF1">
    <property type="entry name" value="INTERMEMBRANE PHOSPHOLIPID TRANSPORT SYSTEM BINDING PROTEIN MLAB"/>
    <property type="match status" value="1"/>
</dbReference>
<dbReference type="PROSITE" id="PS50801">
    <property type="entry name" value="STAS"/>
    <property type="match status" value="1"/>
</dbReference>
<dbReference type="Proteomes" id="UP000278792">
    <property type="component" value="Unassembled WGS sequence"/>
</dbReference>
<gene>
    <name evidence="2" type="ORF">BIY21_19010</name>
    <name evidence="4" type="ORF">EGH82_03110</name>
    <name evidence="3" type="ORF">EGH82_18645</name>
</gene>
<dbReference type="Proteomes" id="UP000186206">
    <property type="component" value="Unassembled WGS sequence"/>
</dbReference>